<name>I0BIQ4_9BACL</name>
<dbReference type="OrthoDB" id="2589518at2"/>
<protein>
    <submittedName>
        <fullName evidence="2">Uncharacterized protein</fullName>
    </submittedName>
</protein>
<proteinExistence type="predicted"/>
<dbReference type="Proteomes" id="UP000007392">
    <property type="component" value="Chromosome"/>
</dbReference>
<dbReference type="KEGG" id="pmw:B2K_16235"/>
<gene>
    <name evidence="2" type="ORF">B2K_16235</name>
</gene>
<reference evidence="2 3" key="1">
    <citation type="submission" date="2013-06" db="EMBL/GenBank/DDBJ databases">
        <title>Complete genome sequence of Paenibacillus mucilaginosus K02.</title>
        <authorList>
            <person name="Xiao B."/>
            <person name="Sun L."/>
            <person name="Xiao L."/>
            <person name="Lian B."/>
        </authorList>
    </citation>
    <scope>NUCLEOTIDE SEQUENCE [LARGE SCALE GENOMIC DNA]</scope>
    <source>
        <strain evidence="2 3">K02</strain>
    </source>
</reference>
<organism evidence="2 3">
    <name type="scientific">Paenibacillus mucilaginosus K02</name>
    <dbReference type="NCBI Taxonomy" id="997761"/>
    <lineage>
        <taxon>Bacteria</taxon>
        <taxon>Bacillati</taxon>
        <taxon>Bacillota</taxon>
        <taxon>Bacilli</taxon>
        <taxon>Bacillales</taxon>
        <taxon>Paenibacillaceae</taxon>
        <taxon>Paenibacillus</taxon>
    </lineage>
</organism>
<evidence type="ECO:0000313" key="2">
    <source>
        <dbReference type="EMBL" id="AFH62251.1"/>
    </source>
</evidence>
<evidence type="ECO:0000313" key="3">
    <source>
        <dbReference type="Proteomes" id="UP000007392"/>
    </source>
</evidence>
<sequence length="222" mass="24512">MVAAKGKANIGGITVGSKNVKIVLEVSKRDFFKNAKFFESDPEEVDFVLGDMQMSISDYLESTIPPKVLWAPEGNSDVKQSVEDENQAVLFDQQKEQQQGSQEDQATPNSDLEVSFEEGNVPSADGQSAEGDGRAEGQGEIEGVSESGPEPSKEEVEEHILKEQPRFDDVEFDPALYIEKVETQSSWMDIASKYGLSSNQLQKAWAKYKNRVSEKLKQKGAA</sequence>
<evidence type="ECO:0000256" key="1">
    <source>
        <dbReference type="SAM" id="MobiDB-lite"/>
    </source>
</evidence>
<accession>I0BIQ4</accession>
<dbReference type="RefSeq" id="WP_014650868.1">
    <property type="nucleotide sequence ID" value="NC_017672.3"/>
</dbReference>
<dbReference type="AlphaFoldDB" id="I0BIQ4"/>
<feature type="compositionally biased region" description="Basic and acidic residues" evidence="1">
    <location>
        <begin position="151"/>
        <end position="167"/>
    </location>
</feature>
<feature type="region of interest" description="Disordered" evidence="1">
    <location>
        <begin position="116"/>
        <end position="167"/>
    </location>
</feature>
<dbReference type="EMBL" id="CP003422">
    <property type="protein sequence ID" value="AFH62251.1"/>
    <property type="molecule type" value="Genomic_DNA"/>
</dbReference>
<dbReference type="HOGENOM" id="CLU_1239153_0_0_9"/>